<feature type="compositionally biased region" description="Low complexity" evidence="3">
    <location>
        <begin position="27"/>
        <end position="42"/>
    </location>
</feature>
<feature type="region of interest" description="Disordered" evidence="3">
    <location>
        <begin position="419"/>
        <end position="463"/>
    </location>
</feature>
<dbReference type="EMBL" id="AP014704">
    <property type="protein sequence ID" value="BAQ46474.1"/>
    <property type="molecule type" value="Genomic_DNA"/>
</dbReference>
<reference evidence="6 7" key="1">
    <citation type="journal article" date="2015" name="Genome Announc.">
        <title>Complete Genome Sequence of Methylobacterium aquaticum Strain 22A, Isolated from Racomitrium japonicum Moss.</title>
        <authorList>
            <person name="Tani A."/>
            <person name="Ogura Y."/>
            <person name="Hayashi T."/>
            <person name="Kimbara K."/>
        </authorList>
    </citation>
    <scope>NUCLEOTIDE SEQUENCE [LARGE SCALE GENOMIC DNA]</scope>
    <source>
        <strain evidence="6 7">MA-22A</strain>
    </source>
</reference>
<dbReference type="AlphaFoldDB" id="A0A0C6FMK7"/>
<comment type="similarity">
    <text evidence="1">Belongs to the Gfo/Idh/MocA family.</text>
</comment>
<feature type="compositionally biased region" description="Basic and acidic residues" evidence="3">
    <location>
        <begin position="426"/>
        <end position="463"/>
    </location>
</feature>
<dbReference type="Gene3D" id="3.30.360.10">
    <property type="entry name" value="Dihydrodipicolinate Reductase, domain 2"/>
    <property type="match status" value="1"/>
</dbReference>
<gene>
    <name evidence="6" type="primary">mviM</name>
    <name evidence="6" type="ORF">Maq22A_c16735</name>
</gene>
<dbReference type="PRINTS" id="PR01775">
    <property type="entry name" value="GLFROXRDTASE"/>
</dbReference>
<feature type="domain" description="Gfo/Idh/MocA-like oxidoreductase N-terminal" evidence="4">
    <location>
        <begin position="91"/>
        <end position="214"/>
    </location>
</feature>
<feature type="domain" description="GFO/IDH/MocA-like oxidoreductase" evidence="5">
    <location>
        <begin position="223"/>
        <end position="342"/>
    </location>
</feature>
<name>A0A0C6FMK7_9HYPH</name>
<dbReference type="PANTHER" id="PTHR22604:SF105">
    <property type="entry name" value="TRANS-1,2-DIHYDROBENZENE-1,2-DIOL DEHYDROGENASE"/>
    <property type="match status" value="1"/>
</dbReference>
<evidence type="ECO:0000259" key="5">
    <source>
        <dbReference type="Pfam" id="PF22725"/>
    </source>
</evidence>
<evidence type="ECO:0000256" key="3">
    <source>
        <dbReference type="SAM" id="MobiDB-lite"/>
    </source>
</evidence>
<dbReference type="OrthoDB" id="9774191at2"/>
<dbReference type="SUPFAM" id="SSF51735">
    <property type="entry name" value="NAD(P)-binding Rossmann-fold domains"/>
    <property type="match status" value="1"/>
</dbReference>
<evidence type="ECO:0000256" key="2">
    <source>
        <dbReference type="ARBA" id="ARBA00023002"/>
    </source>
</evidence>
<feature type="compositionally biased region" description="Basic and acidic residues" evidence="3">
    <location>
        <begin position="52"/>
        <end position="61"/>
    </location>
</feature>
<accession>A0A0C6FMK7</accession>
<proteinExistence type="inferred from homology"/>
<dbReference type="InterPro" id="IPR000683">
    <property type="entry name" value="Gfo/Idh/MocA-like_OxRdtase_N"/>
</dbReference>
<dbReference type="PANTHER" id="PTHR22604">
    <property type="entry name" value="OXIDOREDUCTASES"/>
    <property type="match status" value="1"/>
</dbReference>
<evidence type="ECO:0000259" key="4">
    <source>
        <dbReference type="Pfam" id="PF01408"/>
    </source>
</evidence>
<dbReference type="Proteomes" id="UP000061432">
    <property type="component" value="Chromosome"/>
</dbReference>
<keyword evidence="2" id="KW-0560">Oxidoreductase</keyword>
<dbReference type="InterPro" id="IPR036291">
    <property type="entry name" value="NAD(P)-bd_dom_sf"/>
</dbReference>
<organism evidence="6 7">
    <name type="scientific">Methylobacterium aquaticum</name>
    <dbReference type="NCBI Taxonomy" id="270351"/>
    <lineage>
        <taxon>Bacteria</taxon>
        <taxon>Pseudomonadati</taxon>
        <taxon>Pseudomonadota</taxon>
        <taxon>Alphaproteobacteria</taxon>
        <taxon>Hyphomicrobiales</taxon>
        <taxon>Methylobacteriaceae</taxon>
        <taxon>Methylobacterium</taxon>
    </lineage>
</organism>
<feature type="compositionally biased region" description="Pro residues" evidence="3">
    <location>
        <begin position="75"/>
        <end position="84"/>
    </location>
</feature>
<dbReference type="Pfam" id="PF22725">
    <property type="entry name" value="GFO_IDH_MocA_C3"/>
    <property type="match status" value="1"/>
</dbReference>
<sequence length="463" mass="49347">MPDDVTALSRRSLMMAGGATLVGLGTASAQGASGQGASAQGASGQGLPGPERPVDTGKVENGRVSFPNWRGPSDRPAPPPAAPLPPAERVGFAIVGLGRLSLEEILPAFGECRKAKPVALMSGSPDKAKAVAAQYGIKPEAVHGYDGWDALARNPEVKAVYIVTPNALHRDQVIAAAGAGKHVLCEKPMAVSSGEARAMIEACAAAKVKLMIAYRCQYEPYNREVVRLVRSAKYGKVRLIEATNTQTMSLPEQWRLKKALAGGGALPDIGLYCLNGVRALMGEEPVAVQAQVHSPDDALYREVEETVAFTLRFPSGALALCSTSYGAHETRSLKVQAEGGAIDLQNAFAYQGQRLFVGHREGKAEARDERVLGAKNQFALEIDHMATCILENRTPRTPGEEGLQDQILMEAIYEAARTGQTVALKGPERRPSLTDKEKARDQARDQDAKGLDPTRGPEPEEAD</sequence>
<reference evidence="7" key="2">
    <citation type="submission" date="2015-01" db="EMBL/GenBank/DDBJ databases">
        <title>Complete genome sequence of Methylobacterium aquaticum strain 22A.</title>
        <authorList>
            <person name="Tani A."/>
            <person name="Ogura Y."/>
            <person name="Hayashi T."/>
        </authorList>
    </citation>
    <scope>NUCLEOTIDE SEQUENCE [LARGE SCALE GENOMIC DNA]</scope>
    <source>
        <strain evidence="7">MA-22A</strain>
    </source>
</reference>
<evidence type="ECO:0000313" key="7">
    <source>
        <dbReference type="Proteomes" id="UP000061432"/>
    </source>
</evidence>
<evidence type="ECO:0000256" key="1">
    <source>
        <dbReference type="ARBA" id="ARBA00010928"/>
    </source>
</evidence>
<feature type="region of interest" description="Disordered" evidence="3">
    <location>
        <begin position="27"/>
        <end position="84"/>
    </location>
</feature>
<dbReference type="Gene3D" id="3.40.50.720">
    <property type="entry name" value="NAD(P)-binding Rossmann-like Domain"/>
    <property type="match status" value="1"/>
</dbReference>
<dbReference type="PATRIC" id="fig|270351.10.peg.3220"/>
<dbReference type="PROSITE" id="PS51318">
    <property type="entry name" value="TAT"/>
    <property type="match status" value="1"/>
</dbReference>
<protein>
    <submittedName>
        <fullName evidence="6">Predicted dehydrogenases and related proteins</fullName>
    </submittedName>
</protein>
<dbReference type="InterPro" id="IPR008354">
    <property type="entry name" value="Glc-Fru_OxRdtase_bac"/>
</dbReference>
<dbReference type="InterPro" id="IPR050984">
    <property type="entry name" value="Gfo/Idh/MocA_domain"/>
</dbReference>
<dbReference type="RefSeq" id="WP_082742553.1">
    <property type="nucleotide sequence ID" value="NZ_AP014704.1"/>
</dbReference>
<dbReference type="KEGG" id="maqu:Maq22A_c16735"/>
<dbReference type="SUPFAM" id="SSF55347">
    <property type="entry name" value="Glyceraldehyde-3-phosphate dehydrogenase-like, C-terminal domain"/>
    <property type="match status" value="1"/>
</dbReference>
<dbReference type="InterPro" id="IPR006311">
    <property type="entry name" value="TAT_signal"/>
</dbReference>
<dbReference type="GO" id="GO:0000166">
    <property type="term" value="F:nucleotide binding"/>
    <property type="evidence" value="ECO:0007669"/>
    <property type="project" value="InterPro"/>
</dbReference>
<dbReference type="Pfam" id="PF01408">
    <property type="entry name" value="GFO_IDH_MocA"/>
    <property type="match status" value="1"/>
</dbReference>
<dbReference type="InterPro" id="IPR055170">
    <property type="entry name" value="GFO_IDH_MocA-like_dom"/>
</dbReference>
<dbReference type="STRING" id="270351.Maq22A_c16735"/>
<evidence type="ECO:0000313" key="6">
    <source>
        <dbReference type="EMBL" id="BAQ46474.1"/>
    </source>
</evidence>
<dbReference type="GO" id="GO:0016491">
    <property type="term" value="F:oxidoreductase activity"/>
    <property type="evidence" value="ECO:0007669"/>
    <property type="project" value="UniProtKB-KW"/>
</dbReference>